<protein>
    <submittedName>
        <fullName evidence="4">Dienelactone hydrolase family protein</fullName>
    </submittedName>
</protein>
<dbReference type="InterPro" id="IPR050261">
    <property type="entry name" value="FrsA_esterase"/>
</dbReference>
<comment type="caution">
    <text evidence="4">The sequence shown here is derived from an EMBL/GenBank/DDBJ whole genome shotgun (WGS) entry which is preliminary data.</text>
</comment>
<dbReference type="PANTHER" id="PTHR22946:SF9">
    <property type="entry name" value="POLYKETIDE TRANSFERASE AF380"/>
    <property type="match status" value="1"/>
</dbReference>
<gene>
    <name evidence="4" type="ORF">OF850_13390</name>
</gene>
<feature type="chain" id="PRO_5047333422" evidence="2">
    <location>
        <begin position="22"/>
        <end position="268"/>
    </location>
</feature>
<evidence type="ECO:0000259" key="3">
    <source>
        <dbReference type="Pfam" id="PF01738"/>
    </source>
</evidence>
<name>A0ABT3NWS6_9PROT</name>
<dbReference type="Proteomes" id="UP001526430">
    <property type="component" value="Unassembled WGS sequence"/>
</dbReference>
<feature type="domain" description="Dienelactone hydrolase" evidence="3">
    <location>
        <begin position="43"/>
        <end position="265"/>
    </location>
</feature>
<dbReference type="SUPFAM" id="SSF53474">
    <property type="entry name" value="alpha/beta-Hydrolases"/>
    <property type="match status" value="1"/>
</dbReference>
<dbReference type="PROSITE" id="PS51257">
    <property type="entry name" value="PROKAR_LIPOPROTEIN"/>
    <property type="match status" value="1"/>
</dbReference>
<dbReference type="PANTHER" id="PTHR22946">
    <property type="entry name" value="DIENELACTONE HYDROLASE DOMAIN-CONTAINING PROTEIN-RELATED"/>
    <property type="match status" value="1"/>
</dbReference>
<sequence>MIRALPLLFLLLLGCATPDEAAPPLPSSTREVSLPGPGGLALRTLVMTPEAPRGPAVVALHGCSGIGMAGAPIRLGARERDWAARLVAAGHPVLFPDSFGSRGLGEACGQRPFPAGPFAVRRDDALAAAAWATAQGWGRPVLLGWSHGGSTTLAAWAAAPPGALSGAVALYPGCLGAPAPRGAVPMLLLLGGSDDWTPAAPCEGWAARAPAGRVAVTIFPGAHHGFDGLSGGLRRRTLPDGRTVSLGPDGAARTEARRRVMEFLAALP</sequence>
<dbReference type="InterPro" id="IPR029058">
    <property type="entry name" value="AB_hydrolase_fold"/>
</dbReference>
<dbReference type="GO" id="GO:0016787">
    <property type="term" value="F:hydrolase activity"/>
    <property type="evidence" value="ECO:0007669"/>
    <property type="project" value="UniProtKB-KW"/>
</dbReference>
<accession>A0ABT3NWS6</accession>
<dbReference type="InterPro" id="IPR002925">
    <property type="entry name" value="Dienelactn_hydro"/>
</dbReference>
<reference evidence="4 5" key="1">
    <citation type="submission" date="2022-10" db="EMBL/GenBank/DDBJ databases">
        <title>Roseococcus glaciei nov., sp. nov., isolated from glacier.</title>
        <authorList>
            <person name="Liu Q."/>
            <person name="Xin Y.-H."/>
        </authorList>
    </citation>
    <scope>NUCLEOTIDE SEQUENCE [LARGE SCALE GENOMIC DNA]</scope>
    <source>
        <strain evidence="4 5">MDT2-1-1</strain>
    </source>
</reference>
<dbReference type="RefSeq" id="WP_301590704.1">
    <property type="nucleotide sequence ID" value="NZ_JAPFQI010000010.1"/>
</dbReference>
<dbReference type="EMBL" id="JAPFQI010000010">
    <property type="protein sequence ID" value="MCW8086624.1"/>
    <property type="molecule type" value="Genomic_DNA"/>
</dbReference>
<proteinExistence type="predicted"/>
<dbReference type="Gene3D" id="3.40.50.1820">
    <property type="entry name" value="alpha/beta hydrolase"/>
    <property type="match status" value="1"/>
</dbReference>
<organism evidence="4 5">
    <name type="scientific">Sabulicella glaciei</name>
    <dbReference type="NCBI Taxonomy" id="2984948"/>
    <lineage>
        <taxon>Bacteria</taxon>
        <taxon>Pseudomonadati</taxon>
        <taxon>Pseudomonadota</taxon>
        <taxon>Alphaproteobacteria</taxon>
        <taxon>Acetobacterales</taxon>
        <taxon>Acetobacteraceae</taxon>
        <taxon>Sabulicella</taxon>
    </lineage>
</organism>
<evidence type="ECO:0000313" key="5">
    <source>
        <dbReference type="Proteomes" id="UP001526430"/>
    </source>
</evidence>
<feature type="signal peptide" evidence="2">
    <location>
        <begin position="1"/>
        <end position="21"/>
    </location>
</feature>
<keyword evidence="2" id="KW-0732">Signal</keyword>
<evidence type="ECO:0000256" key="2">
    <source>
        <dbReference type="SAM" id="SignalP"/>
    </source>
</evidence>
<keyword evidence="1 4" id="KW-0378">Hydrolase</keyword>
<evidence type="ECO:0000313" key="4">
    <source>
        <dbReference type="EMBL" id="MCW8086624.1"/>
    </source>
</evidence>
<keyword evidence="5" id="KW-1185">Reference proteome</keyword>
<dbReference type="Pfam" id="PF01738">
    <property type="entry name" value="DLH"/>
    <property type="match status" value="1"/>
</dbReference>
<evidence type="ECO:0000256" key="1">
    <source>
        <dbReference type="ARBA" id="ARBA00022801"/>
    </source>
</evidence>